<feature type="transmembrane region" description="Helical" evidence="1">
    <location>
        <begin position="205"/>
        <end position="227"/>
    </location>
</feature>
<feature type="domain" description="Chemotaxis methyl-accepting receptor HlyB-like 4HB MCP" evidence="2">
    <location>
        <begin position="20"/>
        <end position="198"/>
    </location>
</feature>
<keyword evidence="1" id="KW-1133">Transmembrane helix</keyword>
<gene>
    <name evidence="3" type="ordered locus">Sph21_2516</name>
</gene>
<dbReference type="PATRIC" id="fig|743722.3.peg.2694"/>
<dbReference type="AlphaFoldDB" id="F4CEW6"/>
<organism evidence="3">
    <name type="scientific">Sphingobacterium sp. (strain 21)</name>
    <dbReference type="NCBI Taxonomy" id="743722"/>
    <lineage>
        <taxon>Bacteria</taxon>
        <taxon>Pseudomonadati</taxon>
        <taxon>Bacteroidota</taxon>
        <taxon>Sphingobacteriia</taxon>
        <taxon>Sphingobacteriales</taxon>
        <taxon>Sphingobacteriaceae</taxon>
        <taxon>Sphingobacterium</taxon>
    </lineage>
</organism>
<proteinExistence type="predicted"/>
<dbReference type="eggNOG" id="ENOG5032S19">
    <property type="taxonomic scope" value="Bacteria"/>
</dbReference>
<dbReference type="Pfam" id="PF12729">
    <property type="entry name" value="4HB_MCP_1"/>
    <property type="match status" value="1"/>
</dbReference>
<accession>F4CEW6</accession>
<keyword evidence="1" id="KW-0812">Transmembrane</keyword>
<feature type="transmembrane region" description="Helical" evidence="1">
    <location>
        <begin position="24"/>
        <end position="43"/>
    </location>
</feature>
<evidence type="ECO:0000256" key="1">
    <source>
        <dbReference type="SAM" id="Phobius"/>
    </source>
</evidence>
<dbReference type="HOGENOM" id="CLU_100594_0_0_10"/>
<name>F4CEW6_SPHS2</name>
<protein>
    <recommendedName>
        <fullName evidence="2">Chemotaxis methyl-accepting receptor HlyB-like 4HB MCP domain-containing protein</fullName>
    </recommendedName>
</protein>
<reference evidence="3" key="1">
    <citation type="submission" date="2011-03" db="EMBL/GenBank/DDBJ databases">
        <title>Complete sequence of Sphingobacterium sp. 21.</title>
        <authorList>
            <consortium name="US DOE Joint Genome Institute"/>
            <person name="Lucas S."/>
            <person name="Copeland A."/>
            <person name="Lapidus A."/>
            <person name="Cheng J.-F."/>
            <person name="Goodwin L."/>
            <person name="Pitluck S."/>
            <person name="Davenport K."/>
            <person name="Detter J.C."/>
            <person name="Han C."/>
            <person name="Tapia R."/>
            <person name="Land M."/>
            <person name="Hauser L."/>
            <person name="Kyrpides N."/>
            <person name="Ivanova N."/>
            <person name="Ovchinnikova G."/>
            <person name="Pagani I."/>
            <person name="Siebers A.K."/>
            <person name="Allgaier M."/>
            <person name="Thelen M.P."/>
            <person name="Hugenholtz P."/>
            <person name="Woyke T."/>
        </authorList>
    </citation>
    <scope>NUCLEOTIDE SEQUENCE</scope>
    <source>
        <strain evidence="3">21</strain>
    </source>
</reference>
<dbReference type="InterPro" id="IPR024478">
    <property type="entry name" value="HlyB_4HB_MCP"/>
</dbReference>
<keyword evidence="1" id="KW-0472">Membrane</keyword>
<dbReference type="STRING" id="743722.Sph21_2516"/>
<evidence type="ECO:0000313" key="3">
    <source>
        <dbReference type="EMBL" id="ADZ79067.1"/>
    </source>
</evidence>
<dbReference type="EMBL" id="CP002584">
    <property type="protein sequence ID" value="ADZ79067.1"/>
    <property type="molecule type" value="Genomic_DNA"/>
</dbReference>
<dbReference type="KEGG" id="shg:Sph21_2516"/>
<sequence>MFVFYHGLSIVDSMRWTYFIRQKLKVAFLLFCIMACSVLIRVLEDKNVKSISNALLSMYDDRLVPASDIFYMTEHLYAKKFLMLQFLNDTTPSAVSIEQLAGRMKYHNQFIDSLLNKYEKTYLVDKEKMYLEGFKKQLAHYMSLENHLLGVSEIGLQQRVTKYREGGEDALDRTIAGLSALERLQTQVGRELMADAQFVISGTRFFSTLQIILSIVIGIMVVVLVLASKSVIKKKQPFNLN</sequence>
<evidence type="ECO:0000259" key="2">
    <source>
        <dbReference type="Pfam" id="PF12729"/>
    </source>
</evidence>